<evidence type="ECO:0000256" key="1">
    <source>
        <dbReference type="ARBA" id="ARBA00023125"/>
    </source>
</evidence>
<dbReference type="GO" id="GO:0003677">
    <property type="term" value="F:DNA binding"/>
    <property type="evidence" value="ECO:0007669"/>
    <property type="project" value="UniProtKB-KW"/>
</dbReference>
<dbReference type="AlphaFoldDB" id="A0A1M7JQ44"/>
<dbReference type="InterPro" id="IPR010992">
    <property type="entry name" value="IHF-like_DNA-bd_dom_sf"/>
</dbReference>
<proteinExistence type="predicted"/>
<accession>A0A1M7JQ44</accession>
<keyword evidence="1 4" id="KW-0238">DNA-binding</keyword>
<reference evidence="4 5" key="1">
    <citation type="submission" date="2016-11" db="EMBL/GenBank/DDBJ databases">
        <authorList>
            <person name="Jaros S."/>
            <person name="Januszkiewicz K."/>
            <person name="Wedrychowicz H."/>
        </authorList>
    </citation>
    <scope>NUCLEOTIDE SEQUENCE [LARGE SCALE GENOMIC DNA]</scope>
    <source>
        <strain evidence="4 5">BPI-34</strain>
    </source>
</reference>
<organism evidence="4 5">
    <name type="scientific">Xylanibacter ruminicola</name>
    <name type="common">Prevotella ruminicola</name>
    <dbReference type="NCBI Taxonomy" id="839"/>
    <lineage>
        <taxon>Bacteria</taxon>
        <taxon>Pseudomonadati</taxon>
        <taxon>Bacteroidota</taxon>
        <taxon>Bacteroidia</taxon>
        <taxon>Bacteroidales</taxon>
        <taxon>Prevotellaceae</taxon>
        <taxon>Xylanibacter</taxon>
    </lineage>
</organism>
<dbReference type="SUPFAM" id="SSF47729">
    <property type="entry name" value="IHF-like DNA-binding proteins"/>
    <property type="match status" value="1"/>
</dbReference>
<gene>
    <name evidence="4" type="ORF">SAMN04488494_2138</name>
</gene>
<dbReference type="Proteomes" id="UP000184280">
    <property type="component" value="Unassembled WGS sequence"/>
</dbReference>
<dbReference type="RefSeq" id="WP_073045248.1">
    <property type="nucleotide sequence ID" value="NZ_FOLF01000007.1"/>
</dbReference>
<feature type="domain" description="HU" evidence="3">
    <location>
        <begin position="4"/>
        <end position="128"/>
    </location>
</feature>
<feature type="region of interest" description="Disordered" evidence="2">
    <location>
        <begin position="140"/>
        <end position="183"/>
    </location>
</feature>
<dbReference type="InterPro" id="IPR041607">
    <property type="entry name" value="HU-HIG"/>
</dbReference>
<name>A0A1M7JQ44_XYLRU</name>
<dbReference type="Pfam" id="PF18291">
    <property type="entry name" value="HU-HIG"/>
    <property type="match status" value="1"/>
</dbReference>
<sequence length="183" mass="19745">MAKVFYLLKQNKVKNSKVNGKWFAHQKTIETLNTRKLANHISEHGSIYTPDVVFGVLEKFRSCLLEMLLNSKRVKIDGLGIFFTTLENTEGGAESKDKFLPQKNLKGLHIRFLPDSTTETDISSREFIKKAEFVNAETFAGTMDDENPSSGSGSGSQSGSGNTGGNTGGGNTGGGGSHEPIGD</sequence>
<dbReference type="OrthoDB" id="1072580at2"/>
<protein>
    <submittedName>
        <fullName evidence="4">DNA-binding protein, histone-like, putative</fullName>
    </submittedName>
</protein>
<evidence type="ECO:0000313" key="4">
    <source>
        <dbReference type="EMBL" id="SHM55152.1"/>
    </source>
</evidence>
<evidence type="ECO:0000313" key="5">
    <source>
        <dbReference type="Proteomes" id="UP000184280"/>
    </source>
</evidence>
<evidence type="ECO:0000259" key="3">
    <source>
        <dbReference type="Pfam" id="PF18291"/>
    </source>
</evidence>
<feature type="compositionally biased region" description="Gly residues" evidence="2">
    <location>
        <begin position="152"/>
        <end position="177"/>
    </location>
</feature>
<evidence type="ECO:0000256" key="2">
    <source>
        <dbReference type="SAM" id="MobiDB-lite"/>
    </source>
</evidence>
<dbReference type="EMBL" id="FRCJ01000004">
    <property type="protein sequence ID" value="SHM55152.1"/>
    <property type="molecule type" value="Genomic_DNA"/>
</dbReference>